<feature type="transmembrane region" description="Helical" evidence="1">
    <location>
        <begin position="7"/>
        <end position="26"/>
    </location>
</feature>
<accession>Q1IJF9</accession>
<keyword evidence="1" id="KW-0472">Membrane</keyword>
<keyword evidence="1" id="KW-0812">Transmembrane</keyword>
<dbReference type="Proteomes" id="UP000002432">
    <property type="component" value="Chromosome"/>
</dbReference>
<dbReference type="KEGG" id="aba:Acid345_3991"/>
<keyword evidence="3" id="KW-1185">Reference proteome</keyword>
<evidence type="ECO:0000256" key="1">
    <source>
        <dbReference type="SAM" id="Phobius"/>
    </source>
</evidence>
<proteinExistence type="predicted"/>
<dbReference type="HOGENOM" id="CLU_2479288_0_0_0"/>
<sequence>MRSGWQRWVLLIVMFAIYWILVMPQVDLDPATPLNLEAFFFAVVAISVLLGSNDLYDLPFRKVIHGLLPFAQAPPVEVAAWVAPLRV</sequence>
<dbReference type="EnsemblBacteria" id="ABF42991">
    <property type="protein sequence ID" value="ABF42991"/>
    <property type="gene ID" value="Acid345_3991"/>
</dbReference>
<dbReference type="RefSeq" id="WP_011524790.1">
    <property type="nucleotide sequence ID" value="NC_008009.1"/>
</dbReference>
<dbReference type="EMBL" id="CP000360">
    <property type="protein sequence ID" value="ABF42991.1"/>
    <property type="molecule type" value="Genomic_DNA"/>
</dbReference>
<evidence type="ECO:0000313" key="3">
    <source>
        <dbReference type="Proteomes" id="UP000002432"/>
    </source>
</evidence>
<keyword evidence="1" id="KW-1133">Transmembrane helix</keyword>
<feature type="transmembrane region" description="Helical" evidence="1">
    <location>
        <begin position="38"/>
        <end position="56"/>
    </location>
</feature>
<dbReference type="AlphaFoldDB" id="Q1IJF9"/>
<reference evidence="2 3" key="1">
    <citation type="journal article" date="2009" name="Appl. Environ. Microbiol.">
        <title>Three genomes from the phylum Acidobacteria provide insight into the lifestyles of these microorganisms in soils.</title>
        <authorList>
            <person name="Ward N.L."/>
            <person name="Challacombe J.F."/>
            <person name="Janssen P.H."/>
            <person name="Henrissat B."/>
            <person name="Coutinho P.M."/>
            <person name="Wu M."/>
            <person name="Xie G."/>
            <person name="Haft D.H."/>
            <person name="Sait M."/>
            <person name="Badger J."/>
            <person name="Barabote R.D."/>
            <person name="Bradley B."/>
            <person name="Brettin T.S."/>
            <person name="Brinkac L.M."/>
            <person name="Bruce D."/>
            <person name="Creasy T."/>
            <person name="Daugherty S.C."/>
            <person name="Davidsen T.M."/>
            <person name="DeBoy R.T."/>
            <person name="Detter J.C."/>
            <person name="Dodson R.J."/>
            <person name="Durkin A.S."/>
            <person name="Ganapathy A."/>
            <person name="Gwinn-Giglio M."/>
            <person name="Han C.S."/>
            <person name="Khouri H."/>
            <person name="Kiss H."/>
            <person name="Kothari S.P."/>
            <person name="Madupu R."/>
            <person name="Nelson K.E."/>
            <person name="Nelson W.C."/>
            <person name="Paulsen I."/>
            <person name="Penn K."/>
            <person name="Ren Q."/>
            <person name="Rosovitz M.J."/>
            <person name="Selengut J.D."/>
            <person name="Shrivastava S."/>
            <person name="Sullivan S.A."/>
            <person name="Tapia R."/>
            <person name="Thompson L.S."/>
            <person name="Watkins K.L."/>
            <person name="Yang Q."/>
            <person name="Yu C."/>
            <person name="Zafar N."/>
            <person name="Zhou L."/>
            <person name="Kuske C.R."/>
        </authorList>
    </citation>
    <scope>NUCLEOTIDE SEQUENCE [LARGE SCALE GENOMIC DNA]</scope>
    <source>
        <strain evidence="2 3">Ellin345</strain>
    </source>
</reference>
<organism evidence="2 3">
    <name type="scientific">Koribacter versatilis (strain Ellin345)</name>
    <dbReference type="NCBI Taxonomy" id="204669"/>
    <lineage>
        <taxon>Bacteria</taxon>
        <taxon>Pseudomonadati</taxon>
        <taxon>Acidobacteriota</taxon>
        <taxon>Terriglobia</taxon>
        <taxon>Terriglobales</taxon>
        <taxon>Candidatus Korobacteraceae</taxon>
        <taxon>Candidatus Korobacter</taxon>
    </lineage>
</organism>
<evidence type="ECO:0000313" key="2">
    <source>
        <dbReference type="EMBL" id="ABF42991.1"/>
    </source>
</evidence>
<gene>
    <name evidence="2" type="ordered locus">Acid345_3991</name>
</gene>
<name>Q1IJF9_KORVE</name>
<protein>
    <submittedName>
        <fullName evidence="2">Uncharacterized protein</fullName>
    </submittedName>
</protein>
<dbReference type="STRING" id="204669.Acid345_3991"/>